<dbReference type="Proteomes" id="UP001141253">
    <property type="component" value="Chromosome 12"/>
</dbReference>
<evidence type="ECO:0000256" key="1">
    <source>
        <dbReference type="SAM" id="Phobius"/>
    </source>
</evidence>
<accession>A0ABQ9B5Y4</accession>
<reference evidence="2" key="1">
    <citation type="submission" date="2022-10" db="EMBL/GenBank/DDBJ databases">
        <authorList>
            <person name="Hyden B.L."/>
            <person name="Feng K."/>
            <person name="Yates T."/>
            <person name="Jawdy S."/>
            <person name="Smart L.B."/>
            <person name="Muchero W."/>
        </authorList>
    </citation>
    <scope>NUCLEOTIDE SEQUENCE</scope>
    <source>
        <tissue evidence="2">Shoot tip</tissue>
    </source>
</reference>
<proteinExistence type="predicted"/>
<keyword evidence="3" id="KW-1185">Reference proteome</keyword>
<comment type="caution">
    <text evidence="2">The sequence shown here is derived from an EMBL/GenBank/DDBJ whole genome shotgun (WGS) entry which is preliminary data.</text>
</comment>
<dbReference type="EMBL" id="JAPFFI010000010">
    <property type="protein sequence ID" value="KAJ6375408.1"/>
    <property type="molecule type" value="Genomic_DNA"/>
</dbReference>
<sequence length="58" mass="6635">MPTFPPQYAKNRPNQRTMKCLDSRSSGEGRQYQVLFGTYLSFGICILFFCDPAVLDPQ</sequence>
<gene>
    <name evidence="2" type="ORF">OIU77_000398</name>
</gene>
<keyword evidence="1" id="KW-0812">Transmembrane</keyword>
<keyword evidence="1" id="KW-1133">Transmembrane helix</keyword>
<feature type="non-terminal residue" evidence="2">
    <location>
        <position position="58"/>
    </location>
</feature>
<organism evidence="2 3">
    <name type="scientific">Salix suchowensis</name>
    <dbReference type="NCBI Taxonomy" id="1278906"/>
    <lineage>
        <taxon>Eukaryota</taxon>
        <taxon>Viridiplantae</taxon>
        <taxon>Streptophyta</taxon>
        <taxon>Embryophyta</taxon>
        <taxon>Tracheophyta</taxon>
        <taxon>Spermatophyta</taxon>
        <taxon>Magnoliopsida</taxon>
        <taxon>eudicotyledons</taxon>
        <taxon>Gunneridae</taxon>
        <taxon>Pentapetalae</taxon>
        <taxon>rosids</taxon>
        <taxon>fabids</taxon>
        <taxon>Malpighiales</taxon>
        <taxon>Salicaceae</taxon>
        <taxon>Saliceae</taxon>
        <taxon>Salix</taxon>
    </lineage>
</organism>
<protein>
    <submittedName>
        <fullName evidence="2">Uncharacterized protein</fullName>
    </submittedName>
</protein>
<evidence type="ECO:0000313" key="3">
    <source>
        <dbReference type="Proteomes" id="UP001141253"/>
    </source>
</evidence>
<feature type="transmembrane region" description="Helical" evidence="1">
    <location>
        <begin position="34"/>
        <end position="55"/>
    </location>
</feature>
<evidence type="ECO:0000313" key="2">
    <source>
        <dbReference type="EMBL" id="KAJ6375408.1"/>
    </source>
</evidence>
<keyword evidence="1" id="KW-0472">Membrane</keyword>
<reference evidence="2" key="2">
    <citation type="journal article" date="2023" name="Int. J. Mol. Sci.">
        <title>De Novo Assembly and Annotation of 11 Diverse Shrub Willow (Salix) Genomes Reveals Novel Gene Organization in Sex-Linked Regions.</title>
        <authorList>
            <person name="Hyden B."/>
            <person name="Feng K."/>
            <person name="Yates T.B."/>
            <person name="Jawdy S."/>
            <person name="Cereghino C."/>
            <person name="Smart L.B."/>
            <person name="Muchero W."/>
        </authorList>
    </citation>
    <scope>NUCLEOTIDE SEQUENCE</scope>
    <source>
        <tissue evidence="2">Shoot tip</tissue>
    </source>
</reference>
<name>A0ABQ9B5Y4_9ROSI</name>